<comment type="caution">
    <text evidence="2">The sequence shown here is derived from an EMBL/GenBank/DDBJ whole genome shotgun (WGS) entry which is preliminary data.</text>
</comment>
<evidence type="ECO:0000313" key="3">
    <source>
        <dbReference type="Proteomes" id="UP000467700"/>
    </source>
</evidence>
<proteinExistence type="predicted"/>
<evidence type="ECO:0000313" key="2">
    <source>
        <dbReference type="EMBL" id="CAA7270330.1"/>
    </source>
</evidence>
<keyword evidence="3" id="KW-1185">Reference proteome</keyword>
<gene>
    <name evidence="2" type="ORF">AAE3_LOCUS12784</name>
</gene>
<name>A0A8S0WIE7_CYCAE</name>
<accession>A0A8S0WIE7</accession>
<dbReference type="Proteomes" id="UP000467700">
    <property type="component" value="Unassembled WGS sequence"/>
</dbReference>
<organism evidence="2 3">
    <name type="scientific">Cyclocybe aegerita</name>
    <name type="common">Black poplar mushroom</name>
    <name type="synonym">Agrocybe aegerita</name>
    <dbReference type="NCBI Taxonomy" id="1973307"/>
    <lineage>
        <taxon>Eukaryota</taxon>
        <taxon>Fungi</taxon>
        <taxon>Dikarya</taxon>
        <taxon>Basidiomycota</taxon>
        <taxon>Agaricomycotina</taxon>
        <taxon>Agaricomycetes</taxon>
        <taxon>Agaricomycetidae</taxon>
        <taxon>Agaricales</taxon>
        <taxon>Agaricineae</taxon>
        <taxon>Bolbitiaceae</taxon>
        <taxon>Cyclocybe</taxon>
    </lineage>
</organism>
<dbReference type="EMBL" id="CACVBS010000090">
    <property type="protein sequence ID" value="CAA7270330.1"/>
    <property type="molecule type" value="Genomic_DNA"/>
</dbReference>
<protein>
    <submittedName>
        <fullName evidence="2">Uncharacterized protein</fullName>
    </submittedName>
</protein>
<feature type="region of interest" description="Disordered" evidence="1">
    <location>
        <begin position="218"/>
        <end position="237"/>
    </location>
</feature>
<sequence>MYRESQITASSLSLPRSCTARLTGLYDARETRVPSRGLGRAAGRHSLPTSSPPVFVRAALPSSEFVLHRAPGGFSSTISPPSFSPPLNSSRVREASDMTTPVRHSITQLSNSVMGTLKTCKTATFIAVSLTASSVLSGATVAGPLWKILRKAFPTHDLDRLHDAKADMELLEELDQLLLDPESDPLAVLSSELEEFLSIDGDWYAELEMAFERAIQAAHQPREGDSGPSELRVVRQL</sequence>
<evidence type="ECO:0000256" key="1">
    <source>
        <dbReference type="SAM" id="MobiDB-lite"/>
    </source>
</evidence>
<dbReference type="AlphaFoldDB" id="A0A8S0WIE7"/>
<reference evidence="2 3" key="1">
    <citation type="submission" date="2020-01" db="EMBL/GenBank/DDBJ databases">
        <authorList>
            <person name="Gupta K D."/>
        </authorList>
    </citation>
    <scope>NUCLEOTIDE SEQUENCE [LARGE SCALE GENOMIC DNA]</scope>
</reference>